<dbReference type="Proteomes" id="UP000002624">
    <property type="component" value="Unassembled WGS sequence"/>
</dbReference>
<sequence>MKRIWESTRQCKQRGTIILSWQWDSRDNVLWENIKLGCTHINNTQLSTPIKVTLCSTLSNPVNSHGSVLRRQVENGYSMKQMAWIAKQGLDRQAKRMFRIQRWATHLQEEEEVELWMQMLLAWRVDVGSWCGPRDAAPWNDGAFKSRRFLLLLNQCDGVYI</sequence>
<dbReference type="AlphaFoldDB" id="C6HRI6"/>
<proteinExistence type="predicted"/>
<organism evidence="1 2">
    <name type="scientific">Ajellomyces capsulatus (strain H143)</name>
    <name type="common">Darling's disease fungus</name>
    <name type="synonym">Histoplasma capsulatum</name>
    <dbReference type="NCBI Taxonomy" id="544712"/>
    <lineage>
        <taxon>Eukaryota</taxon>
        <taxon>Fungi</taxon>
        <taxon>Dikarya</taxon>
        <taxon>Ascomycota</taxon>
        <taxon>Pezizomycotina</taxon>
        <taxon>Eurotiomycetes</taxon>
        <taxon>Eurotiomycetidae</taxon>
        <taxon>Onygenales</taxon>
        <taxon>Ajellomycetaceae</taxon>
        <taxon>Histoplasma</taxon>
    </lineage>
</organism>
<evidence type="ECO:0000313" key="2">
    <source>
        <dbReference type="Proteomes" id="UP000002624"/>
    </source>
</evidence>
<dbReference type="EMBL" id="GG692436">
    <property type="protein sequence ID" value="EER37120.1"/>
    <property type="molecule type" value="Genomic_DNA"/>
</dbReference>
<dbReference type="VEuPathDB" id="FungiDB:HCDG_08571"/>
<protein>
    <submittedName>
        <fullName evidence="1">Uncharacterized protein</fullName>
    </submittedName>
</protein>
<evidence type="ECO:0000313" key="1">
    <source>
        <dbReference type="EMBL" id="EER37120.1"/>
    </source>
</evidence>
<accession>C6HRI6</accession>
<gene>
    <name evidence="1" type="ORF">HCDG_08571</name>
</gene>
<reference evidence="2" key="1">
    <citation type="submission" date="2009-05" db="EMBL/GenBank/DDBJ databases">
        <title>The genome sequence of Ajellomyces capsulatus strain H143.</title>
        <authorList>
            <person name="Champion M."/>
            <person name="Cuomo C.A."/>
            <person name="Ma L.-J."/>
            <person name="Henn M.R."/>
            <person name="Sil A."/>
            <person name="Goldman B."/>
            <person name="Young S.K."/>
            <person name="Kodira C.D."/>
            <person name="Zeng Q."/>
            <person name="Koehrsen M."/>
            <person name="Alvarado L."/>
            <person name="Berlin A.M."/>
            <person name="Borenstein D."/>
            <person name="Chen Z."/>
            <person name="Engels R."/>
            <person name="Freedman E."/>
            <person name="Gellesch M."/>
            <person name="Goldberg J."/>
            <person name="Griggs A."/>
            <person name="Gujja S."/>
            <person name="Heiman D.I."/>
            <person name="Hepburn T.A."/>
            <person name="Howarth C."/>
            <person name="Jen D."/>
            <person name="Larson L."/>
            <person name="Lewis B."/>
            <person name="Mehta T."/>
            <person name="Park D."/>
            <person name="Pearson M."/>
            <person name="Roberts A."/>
            <person name="Saif S."/>
            <person name="Shea T.D."/>
            <person name="Shenoy N."/>
            <person name="Sisk P."/>
            <person name="Stolte C."/>
            <person name="Sykes S."/>
            <person name="Walk T."/>
            <person name="White J."/>
            <person name="Yandava C."/>
            <person name="Klein B."/>
            <person name="McEwen J.G."/>
            <person name="Puccia R."/>
            <person name="Goldman G.H."/>
            <person name="Felipe M.S."/>
            <person name="Nino-Vega G."/>
            <person name="San-Blas G."/>
            <person name="Taylor J.W."/>
            <person name="Mendoza L."/>
            <person name="Galagan J.E."/>
            <person name="Nusbaum C."/>
            <person name="Birren B.W."/>
        </authorList>
    </citation>
    <scope>NUCLEOTIDE SEQUENCE [LARGE SCALE GENOMIC DNA]</scope>
    <source>
        <strain evidence="2">H143</strain>
    </source>
</reference>
<name>C6HRI6_AJECH</name>
<dbReference type="HOGENOM" id="CLU_1643221_0_0_1"/>